<evidence type="ECO:0000256" key="5">
    <source>
        <dbReference type="ARBA" id="ARBA00023166"/>
    </source>
</evidence>
<feature type="compositionally biased region" description="Low complexity" evidence="8">
    <location>
        <begin position="81"/>
        <end position="100"/>
    </location>
</feature>
<dbReference type="GO" id="GO:0003838">
    <property type="term" value="F:sterol 24-C-methyltransferase activity"/>
    <property type="evidence" value="ECO:0007669"/>
    <property type="project" value="TreeGrafter"/>
</dbReference>
<evidence type="ECO:0000256" key="3">
    <source>
        <dbReference type="ARBA" id="ARBA00022955"/>
    </source>
</evidence>
<evidence type="ECO:0000256" key="2">
    <source>
        <dbReference type="ARBA" id="ARBA00022679"/>
    </source>
</evidence>
<dbReference type="GO" id="GO:0032259">
    <property type="term" value="P:methylation"/>
    <property type="evidence" value="ECO:0007669"/>
    <property type="project" value="UniProtKB-KW"/>
</dbReference>
<keyword evidence="3" id="KW-0443">Lipid metabolism</keyword>
<dbReference type="OrthoDB" id="4310724at2759"/>
<evidence type="ECO:0000256" key="7">
    <source>
        <dbReference type="PROSITE-ProRule" id="PRU01022"/>
    </source>
</evidence>
<comment type="similarity">
    <text evidence="7">Belongs to the class I-like SAM-binding methyltransferase superfamily. Erg6/SMT family.</text>
</comment>
<keyword evidence="3" id="KW-0752">Steroid biosynthesis</keyword>
<feature type="domain" description="SAM-dependent methyltransferase Erg6/SMT-type" evidence="9">
    <location>
        <begin position="211"/>
        <end position="297"/>
    </location>
</feature>
<dbReference type="InterPro" id="IPR029063">
    <property type="entry name" value="SAM-dependent_MTases_sf"/>
</dbReference>
<feature type="region of interest" description="Disordered" evidence="8">
    <location>
        <begin position="13"/>
        <end position="103"/>
    </location>
</feature>
<dbReference type="Pfam" id="PF08498">
    <property type="entry name" value="Sterol_MT_C"/>
    <property type="match status" value="1"/>
</dbReference>
<keyword evidence="5" id="KW-1207">Sterol metabolism</keyword>
<protein>
    <submittedName>
        <fullName evidence="10">Cycloartenol-C-24-methyltransferase 1</fullName>
    </submittedName>
</protein>
<dbReference type="InterPro" id="IPR050447">
    <property type="entry name" value="Erg6_SMT_methyltransf"/>
</dbReference>
<evidence type="ECO:0000313" key="11">
    <source>
        <dbReference type="Proteomes" id="UP000275267"/>
    </source>
</evidence>
<dbReference type="InterPro" id="IPR030384">
    <property type="entry name" value="MeTrfase_SMT"/>
</dbReference>
<dbReference type="SUPFAM" id="SSF53335">
    <property type="entry name" value="S-adenosyl-L-methionine-dependent methyltransferases"/>
    <property type="match status" value="1"/>
</dbReference>
<keyword evidence="3" id="KW-0444">Lipid biosynthesis</keyword>
<keyword evidence="7" id="KW-0949">S-adenosyl-L-methionine</keyword>
<dbReference type="GO" id="GO:0016126">
    <property type="term" value="P:sterol biosynthetic process"/>
    <property type="evidence" value="ECO:0007669"/>
    <property type="project" value="UniProtKB-KW"/>
</dbReference>
<sequence length="350" mass="38104">MLPEEALCAVAVQERRGGGWWGRAQRQAASPLGSSDTDDLPEPRGGGAGGPTGLYGEKDTARAAGMKEQGSSSVGVRHGPRGQAQGRGVGPAAAAARVGALPPSPPVPCDHAPAHPARRLAGRPPRHPVGRRACDLSRHHYGLTSKLIPVGLTAWHRYKTGEQTTELIQMRLRAPEMFLSEDQICDIGDHVDRRRIGEAIIRPEGGEVNKYYDLATSFYEYGWGDSFHFAGRWHEETFHESIKRHQHFIALQLGLKKGMKVLDVGCGIGGPLIEIARFSSTLVTGLNNNDYQMSRGKIKTLEFLHVAPAGSMRVYHFLQTASEGLLKGGREGIFTATFFVLGRKPTYRGD</sequence>
<evidence type="ECO:0000313" key="10">
    <source>
        <dbReference type="EMBL" id="RLN16600.1"/>
    </source>
</evidence>
<accession>A0A3L6S6L0</accession>
<dbReference type="AlphaFoldDB" id="A0A3L6S6L0"/>
<dbReference type="InterPro" id="IPR013705">
    <property type="entry name" value="Sterol_MeTrfase_C"/>
</dbReference>
<dbReference type="EMBL" id="PQIB02000005">
    <property type="protein sequence ID" value="RLN16600.1"/>
    <property type="molecule type" value="Genomic_DNA"/>
</dbReference>
<gene>
    <name evidence="10" type="ORF">C2845_PM02G44140</name>
</gene>
<feature type="compositionally biased region" description="Gly residues" evidence="8">
    <location>
        <begin position="44"/>
        <end position="53"/>
    </location>
</feature>
<comment type="caution">
    <text evidence="10">The sequence shown here is derived from an EMBL/GenBank/DDBJ whole genome shotgun (WGS) entry which is preliminary data.</text>
</comment>
<dbReference type="CDD" id="cd02440">
    <property type="entry name" value="AdoMet_MTases"/>
    <property type="match status" value="1"/>
</dbReference>
<dbReference type="GO" id="GO:0005783">
    <property type="term" value="C:endoplasmic reticulum"/>
    <property type="evidence" value="ECO:0007669"/>
    <property type="project" value="TreeGrafter"/>
</dbReference>
<evidence type="ECO:0000256" key="1">
    <source>
        <dbReference type="ARBA" id="ARBA00022603"/>
    </source>
</evidence>
<dbReference type="PANTHER" id="PTHR44068:SF2">
    <property type="entry name" value="METHYLTRANSFERASE"/>
    <property type="match status" value="1"/>
</dbReference>
<reference evidence="11" key="1">
    <citation type="journal article" date="2019" name="Nat. Commun.">
        <title>The genome of broomcorn millet.</title>
        <authorList>
            <person name="Zou C."/>
            <person name="Miki D."/>
            <person name="Li D."/>
            <person name="Tang Q."/>
            <person name="Xiao L."/>
            <person name="Rajput S."/>
            <person name="Deng P."/>
            <person name="Jia W."/>
            <person name="Huang R."/>
            <person name="Zhang M."/>
            <person name="Sun Y."/>
            <person name="Hu J."/>
            <person name="Fu X."/>
            <person name="Schnable P.S."/>
            <person name="Li F."/>
            <person name="Zhang H."/>
            <person name="Feng B."/>
            <person name="Zhu X."/>
            <person name="Liu R."/>
            <person name="Schnable J.C."/>
            <person name="Zhu J.-K."/>
            <person name="Zhang H."/>
        </authorList>
    </citation>
    <scope>NUCLEOTIDE SEQUENCE [LARGE SCALE GENOMIC DNA]</scope>
</reference>
<keyword evidence="11" id="KW-1185">Reference proteome</keyword>
<dbReference type="STRING" id="4540.A0A3L6S6L0"/>
<dbReference type="PANTHER" id="PTHR44068">
    <property type="entry name" value="ZGC:194242"/>
    <property type="match status" value="1"/>
</dbReference>
<keyword evidence="6" id="KW-0753">Steroid metabolism</keyword>
<name>A0A3L6S6L0_PANMI</name>
<keyword evidence="2 7" id="KW-0808">Transferase</keyword>
<evidence type="ECO:0000256" key="6">
    <source>
        <dbReference type="ARBA" id="ARBA00023221"/>
    </source>
</evidence>
<keyword evidence="4" id="KW-0756">Sterol biosynthesis</keyword>
<keyword evidence="1 7" id="KW-0489">Methyltransferase</keyword>
<evidence type="ECO:0000256" key="4">
    <source>
        <dbReference type="ARBA" id="ARBA00023011"/>
    </source>
</evidence>
<dbReference type="PROSITE" id="PS51685">
    <property type="entry name" value="SAM_MT_ERG6_SMT"/>
    <property type="match status" value="1"/>
</dbReference>
<dbReference type="Proteomes" id="UP000275267">
    <property type="component" value="Unassembled WGS sequence"/>
</dbReference>
<dbReference type="Gene3D" id="3.40.50.150">
    <property type="entry name" value="Vaccinia Virus protein VP39"/>
    <property type="match status" value="1"/>
</dbReference>
<evidence type="ECO:0000259" key="9">
    <source>
        <dbReference type="PROSITE" id="PS51685"/>
    </source>
</evidence>
<organism evidence="10 11">
    <name type="scientific">Panicum miliaceum</name>
    <name type="common">Proso millet</name>
    <name type="synonym">Broomcorn millet</name>
    <dbReference type="NCBI Taxonomy" id="4540"/>
    <lineage>
        <taxon>Eukaryota</taxon>
        <taxon>Viridiplantae</taxon>
        <taxon>Streptophyta</taxon>
        <taxon>Embryophyta</taxon>
        <taxon>Tracheophyta</taxon>
        <taxon>Spermatophyta</taxon>
        <taxon>Magnoliopsida</taxon>
        <taxon>Liliopsida</taxon>
        <taxon>Poales</taxon>
        <taxon>Poaceae</taxon>
        <taxon>PACMAD clade</taxon>
        <taxon>Panicoideae</taxon>
        <taxon>Panicodae</taxon>
        <taxon>Paniceae</taxon>
        <taxon>Panicinae</taxon>
        <taxon>Panicum</taxon>
        <taxon>Panicum sect. Panicum</taxon>
    </lineage>
</organism>
<evidence type="ECO:0000256" key="8">
    <source>
        <dbReference type="SAM" id="MobiDB-lite"/>
    </source>
</evidence>
<proteinExistence type="inferred from homology"/>